<organism evidence="1">
    <name type="scientific">Mytilinidion resinicola</name>
    <dbReference type="NCBI Taxonomy" id="574789"/>
    <lineage>
        <taxon>Eukaryota</taxon>
        <taxon>Fungi</taxon>
        <taxon>Dikarya</taxon>
        <taxon>Ascomycota</taxon>
        <taxon>Pezizomycotina</taxon>
        <taxon>Dothideomycetes</taxon>
        <taxon>Pleosporomycetidae</taxon>
        <taxon>Mytilinidiales</taxon>
        <taxon>Mytilinidiaceae</taxon>
        <taxon>Mytilinidion</taxon>
    </lineage>
</organism>
<dbReference type="InterPro" id="IPR002110">
    <property type="entry name" value="Ankyrin_rpt"/>
</dbReference>
<protein>
    <recommendedName>
        <fullName evidence="4">Ankyrin</fullName>
    </recommendedName>
</protein>
<dbReference type="EMBL" id="MU003698">
    <property type="protein sequence ID" value="KAF2811349.1"/>
    <property type="molecule type" value="Genomic_DNA"/>
</dbReference>
<keyword evidence="2" id="KW-1185">Reference proteome</keyword>
<name>A0A6A6YS58_9PEZI</name>
<dbReference type="Pfam" id="PF13606">
    <property type="entry name" value="Ank_3"/>
    <property type="match status" value="1"/>
</dbReference>
<gene>
    <name evidence="1 3" type="ORF">BDZ99DRAFT_461437</name>
</gene>
<proteinExistence type="predicted"/>
<evidence type="ECO:0000313" key="2">
    <source>
        <dbReference type="Proteomes" id="UP000504636"/>
    </source>
</evidence>
<dbReference type="GeneID" id="54460512"/>
<evidence type="ECO:0000313" key="1">
    <source>
        <dbReference type="EMBL" id="KAF2811349.1"/>
    </source>
</evidence>
<evidence type="ECO:0000313" key="3">
    <source>
        <dbReference type="RefSeq" id="XP_033578313.1"/>
    </source>
</evidence>
<accession>A0A6A6YS58</accession>
<reference evidence="1 3" key="1">
    <citation type="journal article" date="2020" name="Stud. Mycol.">
        <title>101 Dothideomycetes genomes: a test case for predicting lifestyles and emergence of pathogens.</title>
        <authorList>
            <person name="Haridas S."/>
            <person name="Albert R."/>
            <person name="Binder M."/>
            <person name="Bloem J."/>
            <person name="Labutti K."/>
            <person name="Salamov A."/>
            <person name="Andreopoulos B."/>
            <person name="Baker S."/>
            <person name="Barry K."/>
            <person name="Bills G."/>
            <person name="Bluhm B."/>
            <person name="Cannon C."/>
            <person name="Castanera R."/>
            <person name="Culley D."/>
            <person name="Daum C."/>
            <person name="Ezra D."/>
            <person name="Gonzalez J."/>
            <person name="Henrissat B."/>
            <person name="Kuo A."/>
            <person name="Liang C."/>
            <person name="Lipzen A."/>
            <person name="Lutzoni F."/>
            <person name="Magnuson J."/>
            <person name="Mondo S."/>
            <person name="Nolan M."/>
            <person name="Ohm R."/>
            <person name="Pangilinan J."/>
            <person name="Park H.-J."/>
            <person name="Ramirez L."/>
            <person name="Alfaro M."/>
            <person name="Sun H."/>
            <person name="Tritt A."/>
            <person name="Yoshinaga Y."/>
            <person name="Zwiers L.-H."/>
            <person name="Turgeon B."/>
            <person name="Goodwin S."/>
            <person name="Spatafora J."/>
            <person name="Crous P."/>
            <person name="Grigoriev I."/>
        </authorList>
    </citation>
    <scope>NUCLEOTIDE SEQUENCE</scope>
    <source>
        <strain evidence="1 3">CBS 304.34</strain>
    </source>
</reference>
<evidence type="ECO:0008006" key="4">
    <source>
        <dbReference type="Google" id="ProtNLM"/>
    </source>
</evidence>
<dbReference type="SUPFAM" id="SSF48403">
    <property type="entry name" value="Ankyrin repeat"/>
    <property type="match status" value="1"/>
</dbReference>
<dbReference type="AlphaFoldDB" id="A0A6A6YS58"/>
<reference evidence="3" key="3">
    <citation type="submission" date="2025-04" db="UniProtKB">
        <authorList>
            <consortium name="RefSeq"/>
        </authorList>
    </citation>
    <scope>IDENTIFICATION</scope>
    <source>
        <strain evidence="3">CBS 304.34</strain>
    </source>
</reference>
<dbReference type="RefSeq" id="XP_033578313.1">
    <property type="nucleotide sequence ID" value="XM_033719619.1"/>
</dbReference>
<dbReference type="Proteomes" id="UP000504636">
    <property type="component" value="Unplaced"/>
</dbReference>
<dbReference type="InterPro" id="IPR036770">
    <property type="entry name" value="Ankyrin_rpt-contain_sf"/>
</dbReference>
<dbReference type="SMART" id="SM00248">
    <property type="entry name" value="ANK"/>
    <property type="match status" value="3"/>
</dbReference>
<dbReference type="Gene3D" id="1.25.40.20">
    <property type="entry name" value="Ankyrin repeat-containing domain"/>
    <property type="match status" value="1"/>
</dbReference>
<dbReference type="OrthoDB" id="3799861at2759"/>
<reference evidence="3" key="2">
    <citation type="submission" date="2020-04" db="EMBL/GenBank/DDBJ databases">
        <authorList>
            <consortium name="NCBI Genome Project"/>
        </authorList>
    </citation>
    <scope>NUCLEOTIDE SEQUENCE</scope>
    <source>
        <strain evidence="3">CBS 304.34</strain>
    </source>
</reference>
<sequence>MIQSRESRNFALQGINLDVSRDAFNYMRHTVALTRRLLGEGSLTERPIVDLREYLMKACRSGTPEVVKLLLAYGAEPLPLDLNYAIRSGQLGITSLLLSHDVQLARPLVTYGGYQSTRNAVGKERFQREVTNSSPIIRAMLLEHTAMFRLLRGHGVRVNHPEVGGLALKWASEQGLESMVELLLEEGVPLHGQSCGLCPREYSEATGEFEFRHEGVRRTFAKAAGVPIDELPNPEICPHCEPFI</sequence>